<dbReference type="InterPro" id="IPR011766">
    <property type="entry name" value="TPP_enzyme_TPP-bd"/>
</dbReference>
<keyword evidence="7 12" id="KW-0479">Metal-binding</keyword>
<evidence type="ECO:0000313" key="18">
    <source>
        <dbReference type="Proteomes" id="UP000822688"/>
    </source>
</evidence>
<dbReference type="GO" id="GO:0000949">
    <property type="term" value="P:aromatic amino acid family catabolic process to alcohol via Ehrlich pathway"/>
    <property type="evidence" value="ECO:0007669"/>
    <property type="project" value="TreeGrafter"/>
</dbReference>
<dbReference type="Pfam" id="PF02776">
    <property type="entry name" value="TPP_enzyme_N"/>
    <property type="match status" value="1"/>
</dbReference>
<comment type="caution">
    <text evidence="17">The sequence shown here is derived from an EMBL/GenBank/DDBJ whole genome shotgun (WGS) entry which is preliminary data.</text>
</comment>
<dbReference type="FunFam" id="3.40.50.1220:FF:000009">
    <property type="entry name" value="Pyruvate decarboxylase 1"/>
    <property type="match status" value="1"/>
</dbReference>
<dbReference type="Pfam" id="PF02775">
    <property type="entry name" value="TPP_enzyme_C"/>
    <property type="match status" value="1"/>
</dbReference>
<dbReference type="InterPro" id="IPR047214">
    <property type="entry name" value="TPP_PDC_IPDC"/>
</dbReference>
<keyword evidence="9 12" id="KW-0460">Magnesium</keyword>
<dbReference type="CDD" id="cd02005">
    <property type="entry name" value="TPP_PDC_IPDC"/>
    <property type="match status" value="1"/>
</dbReference>
<dbReference type="GO" id="GO:0036293">
    <property type="term" value="P:response to decreased oxygen levels"/>
    <property type="evidence" value="ECO:0007669"/>
    <property type="project" value="UniProtKB-ARBA"/>
</dbReference>
<feature type="binding site" evidence="12">
    <location>
        <position position="462"/>
    </location>
    <ligand>
        <name>Mg(2+)</name>
        <dbReference type="ChEBI" id="CHEBI:18420"/>
    </ligand>
</feature>
<evidence type="ECO:0000256" key="9">
    <source>
        <dbReference type="ARBA" id="ARBA00022842"/>
    </source>
</evidence>
<evidence type="ECO:0000259" key="14">
    <source>
        <dbReference type="Pfam" id="PF00205"/>
    </source>
</evidence>
<dbReference type="GO" id="GO:0005829">
    <property type="term" value="C:cytosol"/>
    <property type="evidence" value="ECO:0007669"/>
    <property type="project" value="TreeGrafter"/>
</dbReference>
<dbReference type="PANTHER" id="PTHR43452">
    <property type="entry name" value="PYRUVATE DECARBOXYLASE"/>
    <property type="match status" value="1"/>
</dbReference>
<organism evidence="17 18">
    <name type="scientific">Ceratodon purpureus</name>
    <name type="common">Fire moss</name>
    <name type="synonym">Dicranum purpureum</name>
    <dbReference type="NCBI Taxonomy" id="3225"/>
    <lineage>
        <taxon>Eukaryota</taxon>
        <taxon>Viridiplantae</taxon>
        <taxon>Streptophyta</taxon>
        <taxon>Embryophyta</taxon>
        <taxon>Bryophyta</taxon>
        <taxon>Bryophytina</taxon>
        <taxon>Bryopsida</taxon>
        <taxon>Dicranidae</taxon>
        <taxon>Pseudoditrichales</taxon>
        <taxon>Ditrichaceae</taxon>
        <taxon>Ceratodon</taxon>
    </lineage>
</organism>
<dbReference type="FunFam" id="3.40.50.970:FF:000021">
    <property type="entry name" value="Pyruvate decarboxylase 1"/>
    <property type="match status" value="1"/>
</dbReference>
<feature type="binding site" evidence="12">
    <location>
        <position position="491"/>
    </location>
    <ligand>
        <name>Mg(2+)</name>
        <dbReference type="ChEBI" id="CHEBI:18420"/>
    </ligand>
</feature>
<comment type="cofactor">
    <cofactor evidence="3">
        <name>thiamine diphosphate</name>
        <dbReference type="ChEBI" id="CHEBI:58937"/>
    </cofactor>
</comment>
<dbReference type="Proteomes" id="UP000822688">
    <property type="component" value="Chromosome 8"/>
</dbReference>
<dbReference type="PIRSF" id="PIRSF036565">
    <property type="entry name" value="Pyruvt_ip_decrb"/>
    <property type="match status" value="1"/>
</dbReference>
<comment type="cofactor">
    <cofactor evidence="12">
        <name>Mg(2+)</name>
        <dbReference type="ChEBI" id="CHEBI:18420"/>
    </cofactor>
    <text evidence="12">Binds 1 Mg(2+) per subunit.</text>
</comment>
<protein>
    <recommendedName>
        <fullName evidence="6">pyruvate decarboxylase</fullName>
        <ecNumber evidence="6">4.1.1.1</ecNumber>
    </recommendedName>
</protein>
<dbReference type="Gene3D" id="3.40.50.1220">
    <property type="entry name" value="TPP-binding domain"/>
    <property type="match status" value="1"/>
</dbReference>
<gene>
    <name evidence="17" type="ORF">KC19_8G174100</name>
</gene>
<dbReference type="EMBL" id="CM026429">
    <property type="protein sequence ID" value="KAG0565215.1"/>
    <property type="molecule type" value="Genomic_DNA"/>
</dbReference>
<feature type="domain" description="Thiamine pyrophosphate enzyme central" evidence="14">
    <location>
        <begin position="221"/>
        <end position="334"/>
    </location>
</feature>
<evidence type="ECO:0000256" key="6">
    <source>
        <dbReference type="ARBA" id="ARBA00013202"/>
    </source>
</evidence>
<evidence type="ECO:0000256" key="3">
    <source>
        <dbReference type="ARBA" id="ARBA00001964"/>
    </source>
</evidence>
<dbReference type="InterPro" id="IPR047213">
    <property type="entry name" value="TPP_PYR_PDC_IPDC-like"/>
</dbReference>
<dbReference type="Pfam" id="PF00205">
    <property type="entry name" value="TPP_enzyme_M"/>
    <property type="match status" value="1"/>
</dbReference>
<evidence type="ECO:0000259" key="15">
    <source>
        <dbReference type="Pfam" id="PF02775"/>
    </source>
</evidence>
<evidence type="ECO:0000256" key="7">
    <source>
        <dbReference type="ARBA" id="ARBA00022723"/>
    </source>
</evidence>
<comment type="cofactor">
    <cofactor evidence="2">
        <name>a metal cation</name>
        <dbReference type="ChEBI" id="CHEBI:25213"/>
    </cofactor>
</comment>
<evidence type="ECO:0000313" key="17">
    <source>
        <dbReference type="EMBL" id="KAG0565215.1"/>
    </source>
</evidence>
<evidence type="ECO:0000256" key="12">
    <source>
        <dbReference type="PIRSR" id="PIRSR036565-2"/>
    </source>
</evidence>
<dbReference type="InterPro" id="IPR012000">
    <property type="entry name" value="Thiamin_PyroP_enz_cen_dom"/>
</dbReference>
<dbReference type="SUPFAM" id="SSF52518">
    <property type="entry name" value="Thiamin diphosphate-binding fold (THDP-binding)"/>
    <property type="match status" value="2"/>
</dbReference>
<evidence type="ECO:0000259" key="16">
    <source>
        <dbReference type="Pfam" id="PF02776"/>
    </source>
</evidence>
<evidence type="ECO:0000256" key="11">
    <source>
        <dbReference type="ARBA" id="ARBA00023239"/>
    </source>
</evidence>
<feature type="domain" description="Thiamine pyrophosphate enzyme TPP-binding" evidence="15">
    <location>
        <begin position="430"/>
        <end position="556"/>
    </location>
</feature>
<dbReference type="GO" id="GO:0030976">
    <property type="term" value="F:thiamine pyrophosphate binding"/>
    <property type="evidence" value="ECO:0007669"/>
    <property type="project" value="InterPro"/>
</dbReference>
<dbReference type="PANTHER" id="PTHR43452:SF6">
    <property type="entry name" value="PYRUVATE DECARBOXYLASE 2"/>
    <property type="match status" value="1"/>
</dbReference>
<keyword evidence="8" id="KW-0210">Decarboxylase</keyword>
<evidence type="ECO:0000256" key="10">
    <source>
        <dbReference type="ARBA" id="ARBA00023052"/>
    </source>
</evidence>
<comment type="subunit">
    <text evidence="5">Homotetramer.</text>
</comment>
<sequence>MNNSQNPLHGAPPIYPVIESTACLGRHLARRLVEIGVSDIFTVPGDFNLILLDHLINEPGINNVGCCNEINAGYAAEGYARWKGVGAVVVTFTVGGLSVINSIAGAYSENLPVICIVGGPNSNDFGTNRILHHTIGIPDFSQEFRCFQTVTCFQAIINHLEDAHELVDRAISTCLSESKPVYISVSCNIAHTIHPSFTRSTIPYAIKTTVSNKTSLEAAVDASVKFLNTCAKPVLVGGPKLRLGKAKDAFVKLVEACGYAYATMPSAKGQVIETHPHFLGTYWGAVSSPYCLEIVESADAYIFVGPIFNDYSSVGYSLLLKKQHMIVVNVDRVFVCGKAEFGCVLMKDFVELLAQKITPNPNSYENFKRIYIPDGVLPTSEAGSPLRVNILFKHIQGMLSGDTAILAETGDSWFNCQRLKLPEGCGYEFEMQYGSIGWSVGALLGYAQALKGIKRVIACIGDGSFQVTCQDISTMIRQEQNSIIFLINNGGYTIEVEIHDGPYNVIKNWNYTGFVEAIHNGEGKLFTAKVTTEAELIPAIATAMGAQKDSLCFIEIICHKDDTSKELLEWGSRVSAANGRPPTSFT</sequence>
<feature type="binding site" evidence="12">
    <location>
        <position position="489"/>
    </location>
    <ligand>
        <name>Mg(2+)</name>
        <dbReference type="ChEBI" id="CHEBI:18420"/>
    </ligand>
</feature>
<dbReference type="SUPFAM" id="SSF52467">
    <property type="entry name" value="DHS-like NAD/FAD-binding domain"/>
    <property type="match status" value="1"/>
</dbReference>
<proteinExistence type="inferred from homology"/>
<keyword evidence="18" id="KW-1185">Reference proteome</keyword>
<dbReference type="InterPro" id="IPR029061">
    <property type="entry name" value="THDP-binding"/>
</dbReference>
<dbReference type="GO" id="GO:0000287">
    <property type="term" value="F:magnesium ion binding"/>
    <property type="evidence" value="ECO:0007669"/>
    <property type="project" value="InterPro"/>
</dbReference>
<dbReference type="CDD" id="cd07038">
    <property type="entry name" value="TPP_PYR_PDC_IPDC_like"/>
    <property type="match status" value="1"/>
</dbReference>
<evidence type="ECO:0000256" key="8">
    <source>
        <dbReference type="ARBA" id="ARBA00022793"/>
    </source>
</evidence>
<dbReference type="GO" id="GO:0004737">
    <property type="term" value="F:pyruvate decarboxylase activity"/>
    <property type="evidence" value="ECO:0007669"/>
    <property type="project" value="UniProtKB-EC"/>
</dbReference>
<feature type="domain" description="Thiamine pyrophosphate enzyme N-terminal TPP-binding" evidence="16">
    <location>
        <begin position="25"/>
        <end position="127"/>
    </location>
</feature>
<dbReference type="OrthoDB" id="3970464at2759"/>
<evidence type="ECO:0000256" key="5">
    <source>
        <dbReference type="ARBA" id="ARBA00011881"/>
    </source>
</evidence>
<comment type="similarity">
    <text evidence="4 13">Belongs to the TPP enzyme family.</text>
</comment>
<evidence type="ECO:0000256" key="13">
    <source>
        <dbReference type="RuleBase" id="RU362132"/>
    </source>
</evidence>
<keyword evidence="11" id="KW-0456">Lyase</keyword>
<evidence type="ECO:0000256" key="2">
    <source>
        <dbReference type="ARBA" id="ARBA00001920"/>
    </source>
</evidence>
<keyword evidence="10 13" id="KW-0786">Thiamine pyrophosphate</keyword>
<dbReference type="InterPro" id="IPR012001">
    <property type="entry name" value="Thiamin_PyroP_enz_TPP-bd_dom"/>
</dbReference>
<dbReference type="GO" id="GO:0006950">
    <property type="term" value="P:response to stress"/>
    <property type="evidence" value="ECO:0007669"/>
    <property type="project" value="UniProtKB-ARBA"/>
</dbReference>
<dbReference type="InterPro" id="IPR029035">
    <property type="entry name" value="DHS-like_NAD/FAD-binding_dom"/>
</dbReference>
<comment type="catalytic activity">
    <reaction evidence="1">
        <text>a 2-oxocarboxylate + H(+) = an aldehyde + CO2</text>
        <dbReference type="Rhea" id="RHEA:11628"/>
        <dbReference type="ChEBI" id="CHEBI:15378"/>
        <dbReference type="ChEBI" id="CHEBI:16526"/>
        <dbReference type="ChEBI" id="CHEBI:17478"/>
        <dbReference type="ChEBI" id="CHEBI:35179"/>
        <dbReference type="EC" id="4.1.1.1"/>
    </reaction>
</comment>
<dbReference type="FunFam" id="3.40.50.970:FF:000017">
    <property type="entry name" value="pyruvate decarboxylase 1"/>
    <property type="match status" value="1"/>
</dbReference>
<dbReference type="Gene3D" id="3.40.50.970">
    <property type="match status" value="2"/>
</dbReference>
<dbReference type="AlphaFoldDB" id="A0A8T0H390"/>
<name>A0A8T0H390_CERPU</name>
<evidence type="ECO:0000256" key="1">
    <source>
        <dbReference type="ARBA" id="ARBA00001041"/>
    </source>
</evidence>
<evidence type="ECO:0000256" key="4">
    <source>
        <dbReference type="ARBA" id="ARBA00007812"/>
    </source>
</evidence>
<dbReference type="InterPro" id="IPR012110">
    <property type="entry name" value="PDC/IPDC-like"/>
</dbReference>
<accession>A0A8T0H390</accession>
<reference evidence="17" key="1">
    <citation type="submission" date="2020-06" db="EMBL/GenBank/DDBJ databases">
        <title>WGS assembly of Ceratodon purpureus strain R40.</title>
        <authorList>
            <person name="Carey S.B."/>
            <person name="Jenkins J."/>
            <person name="Shu S."/>
            <person name="Lovell J.T."/>
            <person name="Sreedasyam A."/>
            <person name="Maumus F."/>
            <person name="Tiley G.P."/>
            <person name="Fernandez-Pozo N."/>
            <person name="Barry K."/>
            <person name="Chen C."/>
            <person name="Wang M."/>
            <person name="Lipzen A."/>
            <person name="Daum C."/>
            <person name="Saski C.A."/>
            <person name="Payton A.C."/>
            <person name="Mcbreen J.C."/>
            <person name="Conrad R.E."/>
            <person name="Kollar L.M."/>
            <person name="Olsson S."/>
            <person name="Huttunen S."/>
            <person name="Landis J.B."/>
            <person name="Wickett N.J."/>
            <person name="Johnson M.G."/>
            <person name="Rensing S.A."/>
            <person name="Grimwood J."/>
            <person name="Schmutz J."/>
            <person name="Mcdaniel S.F."/>
        </authorList>
    </citation>
    <scope>NUCLEOTIDE SEQUENCE</scope>
    <source>
        <strain evidence="17">R40</strain>
    </source>
</reference>
<dbReference type="EC" id="4.1.1.1" evidence="6"/>